<evidence type="ECO:0000256" key="1">
    <source>
        <dbReference type="SAM" id="Phobius"/>
    </source>
</evidence>
<feature type="transmembrane region" description="Helical" evidence="1">
    <location>
        <begin position="107"/>
        <end position="131"/>
    </location>
</feature>
<comment type="caution">
    <text evidence="2">The sequence shown here is derived from an EMBL/GenBank/DDBJ whole genome shotgun (WGS) entry which is preliminary data.</text>
</comment>
<gene>
    <name evidence="2" type="ORF">DDE18_21685</name>
</gene>
<dbReference type="RefSeq" id="WP_116574512.1">
    <property type="nucleotide sequence ID" value="NZ_QDGZ01000014.1"/>
</dbReference>
<feature type="transmembrane region" description="Helical" evidence="1">
    <location>
        <begin position="66"/>
        <end position="87"/>
    </location>
</feature>
<dbReference type="AlphaFoldDB" id="A0A2T8F4W6"/>
<accession>A0A2T8F4W6</accession>
<dbReference type="Proteomes" id="UP000246018">
    <property type="component" value="Unassembled WGS sequence"/>
</dbReference>
<evidence type="ECO:0000313" key="3">
    <source>
        <dbReference type="Proteomes" id="UP000246018"/>
    </source>
</evidence>
<proteinExistence type="predicted"/>
<dbReference type="EMBL" id="QDGZ01000014">
    <property type="protein sequence ID" value="PVG80756.1"/>
    <property type="molecule type" value="Genomic_DNA"/>
</dbReference>
<keyword evidence="3" id="KW-1185">Reference proteome</keyword>
<organism evidence="2 3">
    <name type="scientific">Nocardioides gansuensis</name>
    <dbReference type="NCBI Taxonomy" id="2138300"/>
    <lineage>
        <taxon>Bacteria</taxon>
        <taxon>Bacillati</taxon>
        <taxon>Actinomycetota</taxon>
        <taxon>Actinomycetes</taxon>
        <taxon>Propionibacteriales</taxon>
        <taxon>Nocardioidaceae</taxon>
        <taxon>Nocardioides</taxon>
    </lineage>
</organism>
<feature type="transmembrane region" description="Helical" evidence="1">
    <location>
        <begin position="143"/>
        <end position="167"/>
    </location>
</feature>
<protein>
    <submittedName>
        <fullName evidence="2">Uncharacterized protein</fullName>
    </submittedName>
</protein>
<keyword evidence="1" id="KW-0812">Transmembrane</keyword>
<dbReference type="OrthoDB" id="9991245at2"/>
<evidence type="ECO:0000313" key="2">
    <source>
        <dbReference type="EMBL" id="PVG80756.1"/>
    </source>
</evidence>
<sequence>MHLLTPHLKSLDAGGVGSSSTARGSAIGSIPIAIGVLLLTVGLMAWDHLWGNERGSDDNSFPVDPATFLVTLVLSVVTTLVVFGFTVPRAVRNPGSVHKAALIHSGAAVVLALPASWLGFPAIVAGGGIRLGIQSLGGAHRRLAVVAIVVGLLVIFFAIVATAFPAADTD</sequence>
<reference evidence="2 3" key="1">
    <citation type="submission" date="2018-04" db="EMBL/GenBank/DDBJ databases">
        <title>Genome of Nocardioides gansuensis WSJ-1.</title>
        <authorList>
            <person name="Wu S."/>
            <person name="Wang G."/>
        </authorList>
    </citation>
    <scope>NUCLEOTIDE SEQUENCE [LARGE SCALE GENOMIC DNA]</scope>
    <source>
        <strain evidence="2 3">WSJ-1</strain>
    </source>
</reference>
<feature type="transmembrane region" description="Helical" evidence="1">
    <location>
        <begin position="26"/>
        <end position="46"/>
    </location>
</feature>
<name>A0A2T8F4W6_9ACTN</name>
<keyword evidence="1" id="KW-1133">Transmembrane helix</keyword>
<keyword evidence="1" id="KW-0472">Membrane</keyword>